<dbReference type="EMBL" id="SJPT01000001">
    <property type="protein sequence ID" value="TWU26404.1"/>
    <property type="molecule type" value="Genomic_DNA"/>
</dbReference>
<gene>
    <name evidence="2" type="ORF">Pla52o_02570</name>
</gene>
<dbReference type="AlphaFoldDB" id="A0A5C6CS67"/>
<sequence length="100" mass="10921">MVNDHETANVLSRVVTLPPLKSETGCSSPVANQSLGPEASQSLGIEPDWVRGSSNGSTAPRFPDSFWERGGERDGDRWLLSERFLDRFDDDGQDATADIV</sequence>
<keyword evidence="3" id="KW-1185">Reference proteome</keyword>
<evidence type="ECO:0000256" key="1">
    <source>
        <dbReference type="SAM" id="MobiDB-lite"/>
    </source>
</evidence>
<reference evidence="2 3" key="1">
    <citation type="submission" date="2019-02" db="EMBL/GenBank/DDBJ databases">
        <title>Deep-cultivation of Planctomycetes and their phenomic and genomic characterization uncovers novel biology.</title>
        <authorList>
            <person name="Wiegand S."/>
            <person name="Jogler M."/>
            <person name="Boedeker C."/>
            <person name="Pinto D."/>
            <person name="Vollmers J."/>
            <person name="Rivas-Marin E."/>
            <person name="Kohn T."/>
            <person name="Peeters S.H."/>
            <person name="Heuer A."/>
            <person name="Rast P."/>
            <person name="Oberbeckmann S."/>
            <person name="Bunk B."/>
            <person name="Jeske O."/>
            <person name="Meyerdierks A."/>
            <person name="Storesund J.E."/>
            <person name="Kallscheuer N."/>
            <person name="Luecker S."/>
            <person name="Lage O.M."/>
            <person name="Pohl T."/>
            <person name="Merkel B.J."/>
            <person name="Hornburger P."/>
            <person name="Mueller R.-W."/>
            <person name="Bruemmer F."/>
            <person name="Labrenz M."/>
            <person name="Spormann A.M."/>
            <person name="Op Den Camp H."/>
            <person name="Overmann J."/>
            <person name="Amann R."/>
            <person name="Jetten M.S.M."/>
            <person name="Mascher T."/>
            <person name="Medema M.H."/>
            <person name="Devos D.P."/>
            <person name="Kaster A.-K."/>
            <person name="Ovreas L."/>
            <person name="Rohde M."/>
            <person name="Galperin M.Y."/>
            <person name="Jogler C."/>
        </authorList>
    </citation>
    <scope>NUCLEOTIDE SEQUENCE [LARGE SCALE GENOMIC DNA]</scope>
    <source>
        <strain evidence="2 3">Pla52o</strain>
    </source>
</reference>
<comment type="caution">
    <text evidence="2">The sequence shown here is derived from an EMBL/GenBank/DDBJ whole genome shotgun (WGS) entry which is preliminary data.</text>
</comment>
<accession>A0A5C6CS67</accession>
<dbReference type="Proteomes" id="UP000316304">
    <property type="component" value="Unassembled WGS sequence"/>
</dbReference>
<feature type="compositionally biased region" description="Polar residues" evidence="1">
    <location>
        <begin position="24"/>
        <end position="43"/>
    </location>
</feature>
<evidence type="ECO:0000313" key="3">
    <source>
        <dbReference type="Proteomes" id="UP000316304"/>
    </source>
</evidence>
<proteinExistence type="predicted"/>
<protein>
    <submittedName>
        <fullName evidence="2">Uncharacterized protein</fullName>
    </submittedName>
</protein>
<name>A0A5C6CS67_9BACT</name>
<evidence type="ECO:0000313" key="2">
    <source>
        <dbReference type="EMBL" id="TWU26404.1"/>
    </source>
</evidence>
<feature type="region of interest" description="Disordered" evidence="1">
    <location>
        <begin position="18"/>
        <end position="68"/>
    </location>
</feature>
<organism evidence="2 3">
    <name type="scientific">Novipirellula galeiformis</name>
    <dbReference type="NCBI Taxonomy" id="2528004"/>
    <lineage>
        <taxon>Bacteria</taxon>
        <taxon>Pseudomonadati</taxon>
        <taxon>Planctomycetota</taxon>
        <taxon>Planctomycetia</taxon>
        <taxon>Pirellulales</taxon>
        <taxon>Pirellulaceae</taxon>
        <taxon>Novipirellula</taxon>
    </lineage>
</organism>